<proteinExistence type="predicted"/>
<dbReference type="Gramene" id="MELO3C030860.2.1">
    <property type="protein sequence ID" value="MELO3C030860.2.1"/>
    <property type="gene ID" value="MELO3C030860.2"/>
</dbReference>
<organism evidence="1">
    <name type="scientific">Cucumis melo</name>
    <name type="common">Muskmelon</name>
    <dbReference type="NCBI Taxonomy" id="3656"/>
    <lineage>
        <taxon>Eukaryota</taxon>
        <taxon>Viridiplantae</taxon>
        <taxon>Streptophyta</taxon>
        <taxon>Embryophyta</taxon>
        <taxon>Tracheophyta</taxon>
        <taxon>Spermatophyta</taxon>
        <taxon>Magnoliopsida</taxon>
        <taxon>eudicotyledons</taxon>
        <taxon>Gunneridae</taxon>
        <taxon>Pentapetalae</taxon>
        <taxon>rosids</taxon>
        <taxon>fabids</taxon>
        <taxon>Cucurbitales</taxon>
        <taxon>Cucurbitaceae</taxon>
        <taxon>Benincaseae</taxon>
        <taxon>Cucumis</taxon>
    </lineage>
</organism>
<sequence>PGHFLLEEDDKFLDKEERQALAAADTDAAKGAIATAESVATFFSQVMVAIGENTAGPGVLDIEFRESVNEQRRRMIEVISG</sequence>
<protein>
    <submittedName>
        <fullName evidence="1">Uncharacterized protein</fullName>
    </submittedName>
</protein>
<accession>A0A9I9E9X3</accession>
<reference evidence="1" key="1">
    <citation type="submission" date="2023-03" db="UniProtKB">
        <authorList>
            <consortium name="EnsemblPlants"/>
        </authorList>
    </citation>
    <scope>IDENTIFICATION</scope>
</reference>
<dbReference type="AlphaFoldDB" id="A0A9I9E9X3"/>
<name>A0A9I9E9X3_CUCME</name>
<evidence type="ECO:0000313" key="1">
    <source>
        <dbReference type="EnsemblPlants" id="MELO3C030860.2.1"/>
    </source>
</evidence>
<dbReference type="EnsemblPlants" id="MELO3C030860.2.1">
    <property type="protein sequence ID" value="MELO3C030860.2.1"/>
    <property type="gene ID" value="MELO3C030860.2"/>
</dbReference>